<feature type="domain" description="NAD-dependent epimerase/dehydratase" evidence="1">
    <location>
        <begin position="8"/>
        <end position="174"/>
    </location>
</feature>
<name>A0ABY1ZJZ8_9GAMM</name>
<dbReference type="InterPro" id="IPR051783">
    <property type="entry name" value="NAD(P)-dependent_oxidoreduct"/>
</dbReference>
<dbReference type="Pfam" id="PF01370">
    <property type="entry name" value="Epimerase"/>
    <property type="match status" value="1"/>
</dbReference>
<dbReference type="SUPFAM" id="SSF51735">
    <property type="entry name" value="NAD(P)-binding Rossmann-fold domains"/>
    <property type="match status" value="1"/>
</dbReference>
<dbReference type="PANTHER" id="PTHR48079">
    <property type="entry name" value="PROTEIN YEEZ"/>
    <property type="match status" value="1"/>
</dbReference>
<protein>
    <submittedName>
        <fullName evidence="2">NAD-dependent epimerase/dehydratase family protein</fullName>
    </submittedName>
</protein>
<organism evidence="2 3">
    <name type="scientific">Marinobacter halodurans</name>
    <dbReference type="NCBI Taxonomy" id="2528979"/>
    <lineage>
        <taxon>Bacteria</taxon>
        <taxon>Pseudomonadati</taxon>
        <taxon>Pseudomonadota</taxon>
        <taxon>Gammaproteobacteria</taxon>
        <taxon>Pseudomonadales</taxon>
        <taxon>Marinobacteraceae</taxon>
        <taxon>Marinobacter</taxon>
    </lineage>
</organism>
<dbReference type="PANTHER" id="PTHR48079:SF6">
    <property type="entry name" value="NAD(P)-BINDING DOMAIN-CONTAINING PROTEIN-RELATED"/>
    <property type="match status" value="1"/>
</dbReference>
<dbReference type="Gene3D" id="3.40.50.720">
    <property type="entry name" value="NAD(P)-binding Rossmann-like Domain"/>
    <property type="match status" value="1"/>
</dbReference>
<sequence length="286" mass="31756">MAISEPRILVAGCGALGSRIAVNLASDAVVFGLKRHTETLTRDILPVKADLLDPASLEGQLPPELDAVIYCLTPNSYDDAGYEAAFVTGLRNLIRTLTADGQSLNRLLFVSSSGVYHQDDDGWVDETSPTEPERFNGRRVLEGERTALDAPWPATVIRYSGIYGPTRQRFLQSVLTGRLNPPSPGPYTNRIHEDDAAAAAAHLVRRSLAGDRLEECYLGTDSDPVRIDEIVDWIRSQTDCRMPESQAQEGRRGGSKRLSNRRLRDSGFTFRYPDYRTGYGEMIRRL</sequence>
<evidence type="ECO:0000313" key="2">
    <source>
        <dbReference type="EMBL" id="TBW52228.1"/>
    </source>
</evidence>
<dbReference type="InterPro" id="IPR036291">
    <property type="entry name" value="NAD(P)-bd_dom_sf"/>
</dbReference>
<proteinExistence type="predicted"/>
<dbReference type="InterPro" id="IPR001509">
    <property type="entry name" value="Epimerase_deHydtase"/>
</dbReference>
<dbReference type="RefSeq" id="WP_131482973.1">
    <property type="nucleotide sequence ID" value="NZ_SJDL01000028.1"/>
</dbReference>
<evidence type="ECO:0000259" key="1">
    <source>
        <dbReference type="Pfam" id="PF01370"/>
    </source>
</evidence>
<comment type="caution">
    <text evidence="2">The sequence shown here is derived from an EMBL/GenBank/DDBJ whole genome shotgun (WGS) entry which is preliminary data.</text>
</comment>
<evidence type="ECO:0000313" key="3">
    <source>
        <dbReference type="Proteomes" id="UP000313645"/>
    </source>
</evidence>
<dbReference type="Proteomes" id="UP000313645">
    <property type="component" value="Unassembled WGS sequence"/>
</dbReference>
<accession>A0ABY1ZJZ8</accession>
<gene>
    <name evidence="2" type="ORF">EZI54_16445</name>
</gene>
<reference evidence="2 3" key="1">
    <citation type="submission" date="2019-02" db="EMBL/GenBank/DDBJ databases">
        <title>Marinobacter halodurans sp. nov., a marine bacterium isolated from sea tidal flat.</title>
        <authorList>
            <person name="Yoo Y."/>
            <person name="Lee D.W."/>
            <person name="Kim B.S."/>
            <person name="Kim J.-J."/>
        </authorList>
    </citation>
    <scope>NUCLEOTIDE SEQUENCE [LARGE SCALE GENOMIC DNA]</scope>
    <source>
        <strain evidence="2 3">YJ-S3-2</strain>
    </source>
</reference>
<dbReference type="EMBL" id="SJDL01000028">
    <property type="protein sequence ID" value="TBW52228.1"/>
    <property type="molecule type" value="Genomic_DNA"/>
</dbReference>
<keyword evidence="3" id="KW-1185">Reference proteome</keyword>